<name>A0A0D3GLE5_9ORYZ</name>
<dbReference type="Pfam" id="PF08246">
    <property type="entry name" value="Inhibitor_I29"/>
    <property type="match status" value="1"/>
</dbReference>
<proteinExistence type="predicted"/>
<dbReference type="SUPFAM" id="SSF54001">
    <property type="entry name" value="Cysteine proteinases"/>
    <property type="match status" value="1"/>
</dbReference>
<reference evidence="2" key="2">
    <citation type="submission" date="2015-03" db="UniProtKB">
        <authorList>
            <consortium name="EnsemblPlants"/>
        </authorList>
    </citation>
    <scope>IDENTIFICATION</scope>
</reference>
<dbReference type="PaxDb" id="65489-OBART07G00620.1"/>
<evidence type="ECO:0000313" key="2">
    <source>
        <dbReference type="EnsemblPlants" id="OBART07G00620.1"/>
    </source>
</evidence>
<dbReference type="SMART" id="SM00848">
    <property type="entry name" value="Inhibitor_I29"/>
    <property type="match status" value="1"/>
</dbReference>
<dbReference type="eggNOG" id="KOG1543">
    <property type="taxonomic scope" value="Eukaryota"/>
</dbReference>
<protein>
    <recommendedName>
        <fullName evidence="1">Cathepsin propeptide inhibitor domain-containing protein</fullName>
    </recommendedName>
</protein>
<evidence type="ECO:0000259" key="1">
    <source>
        <dbReference type="SMART" id="SM00848"/>
    </source>
</evidence>
<dbReference type="InterPro" id="IPR013201">
    <property type="entry name" value="Prot_inhib_I29"/>
</dbReference>
<sequence>MRRGAAASHLLHGLAHHVGRSNTTRLQGSSLRVLSGGLELKLLLRPRNNTMAAVSIGPALLGYQRYATNIAEEPQPLPKLMKTSDDDERMNLTEEEEAALKVRHQEWMNKFNREYKDEAEKAYRFEIFKSTVRFAEKFKAEQVKEHGYCKCILGTTQFADLTLEEFGHWVDGRTDTFGPPKKEYLGLKAKLKSKEDRKW</sequence>
<dbReference type="AlphaFoldDB" id="A0A0D3GLE5"/>
<dbReference type="HOGENOM" id="CLU_138198_0_0_1"/>
<dbReference type="Gene3D" id="1.10.287.2250">
    <property type="match status" value="1"/>
</dbReference>
<evidence type="ECO:0000313" key="3">
    <source>
        <dbReference type="Proteomes" id="UP000026960"/>
    </source>
</evidence>
<dbReference type="Gramene" id="OBART07G00620.1">
    <property type="protein sequence ID" value="OBART07G00620.1"/>
    <property type="gene ID" value="OBART07G00620"/>
</dbReference>
<organism evidence="2">
    <name type="scientific">Oryza barthii</name>
    <dbReference type="NCBI Taxonomy" id="65489"/>
    <lineage>
        <taxon>Eukaryota</taxon>
        <taxon>Viridiplantae</taxon>
        <taxon>Streptophyta</taxon>
        <taxon>Embryophyta</taxon>
        <taxon>Tracheophyta</taxon>
        <taxon>Spermatophyta</taxon>
        <taxon>Magnoliopsida</taxon>
        <taxon>Liliopsida</taxon>
        <taxon>Poales</taxon>
        <taxon>Poaceae</taxon>
        <taxon>BOP clade</taxon>
        <taxon>Oryzoideae</taxon>
        <taxon>Oryzeae</taxon>
        <taxon>Oryzinae</taxon>
        <taxon>Oryza</taxon>
    </lineage>
</organism>
<keyword evidence="3" id="KW-1185">Reference proteome</keyword>
<reference evidence="2" key="1">
    <citation type="journal article" date="2009" name="Rice">
        <title>De Novo Next Generation Sequencing of Plant Genomes.</title>
        <authorList>
            <person name="Rounsley S."/>
            <person name="Marri P.R."/>
            <person name="Yu Y."/>
            <person name="He R."/>
            <person name="Sisneros N."/>
            <person name="Goicoechea J.L."/>
            <person name="Lee S.J."/>
            <person name="Angelova A."/>
            <person name="Kudrna D."/>
            <person name="Luo M."/>
            <person name="Affourtit J."/>
            <person name="Desany B."/>
            <person name="Knight J."/>
            <person name="Niazi F."/>
            <person name="Egholm M."/>
            <person name="Wing R.A."/>
        </authorList>
    </citation>
    <scope>NUCLEOTIDE SEQUENCE [LARGE SCALE GENOMIC DNA]</scope>
    <source>
        <strain evidence="2">cv. IRGC 105608</strain>
    </source>
</reference>
<dbReference type="InterPro" id="IPR038765">
    <property type="entry name" value="Papain-like_cys_pep_sf"/>
</dbReference>
<feature type="domain" description="Cathepsin propeptide inhibitor" evidence="1">
    <location>
        <begin position="104"/>
        <end position="166"/>
    </location>
</feature>
<dbReference type="Proteomes" id="UP000026960">
    <property type="component" value="Chromosome 7"/>
</dbReference>
<dbReference type="EnsemblPlants" id="OBART07G00620.1">
    <property type="protein sequence ID" value="OBART07G00620.1"/>
    <property type="gene ID" value="OBART07G00620"/>
</dbReference>
<accession>A0A0D3GLE5</accession>
<dbReference type="STRING" id="65489.A0A0D3GLE5"/>